<dbReference type="InterPro" id="IPR047773">
    <property type="entry name" value="YHYH_dom_bact"/>
</dbReference>
<dbReference type="InterPro" id="IPR012854">
    <property type="entry name" value="Cu_amine_oxidase-like_N"/>
</dbReference>
<evidence type="ECO:0000256" key="1">
    <source>
        <dbReference type="SAM" id="MobiDB-lite"/>
    </source>
</evidence>
<feature type="domain" description="Copper amine oxidase-like N-terminal" evidence="2">
    <location>
        <begin position="118"/>
        <end position="224"/>
    </location>
</feature>
<evidence type="ECO:0000259" key="2">
    <source>
        <dbReference type="Pfam" id="PF07833"/>
    </source>
</evidence>
<dbReference type="OrthoDB" id="1656058at2"/>
<protein>
    <submittedName>
        <fullName evidence="3">YHYH domain-containing protein</fullName>
    </submittedName>
</protein>
<reference evidence="3 4" key="1">
    <citation type="submission" date="2019-11" db="EMBL/GenBank/DDBJ databases">
        <title>Draft genome sequences of five Paenibacillus species of dairy origin.</title>
        <authorList>
            <person name="Olajide A.M."/>
            <person name="Chen S."/>
            <person name="Lapointe G."/>
        </authorList>
    </citation>
    <scope>NUCLEOTIDE SEQUENCE [LARGE SCALE GENOMIC DNA]</scope>
    <source>
        <strain evidence="3 4">12CR55</strain>
    </source>
</reference>
<organism evidence="3 4">
    <name type="scientific">Paenibacillus woosongensis</name>
    <dbReference type="NCBI Taxonomy" id="307580"/>
    <lineage>
        <taxon>Bacteria</taxon>
        <taxon>Bacillati</taxon>
        <taxon>Bacillota</taxon>
        <taxon>Bacilli</taxon>
        <taxon>Bacillales</taxon>
        <taxon>Paenibacillaceae</taxon>
        <taxon>Paenibacillus</taxon>
    </lineage>
</organism>
<evidence type="ECO:0000313" key="3">
    <source>
        <dbReference type="EMBL" id="MUG43501.1"/>
    </source>
</evidence>
<comment type="caution">
    <text evidence="3">The sequence shown here is derived from an EMBL/GenBank/DDBJ whole genome shotgun (WGS) entry which is preliminary data.</text>
</comment>
<feature type="region of interest" description="Disordered" evidence="1">
    <location>
        <begin position="71"/>
        <end position="102"/>
    </location>
</feature>
<dbReference type="SUPFAM" id="SSF55383">
    <property type="entry name" value="Copper amine oxidase, domain N"/>
    <property type="match status" value="1"/>
</dbReference>
<accession>A0A7X2YX52</accession>
<gene>
    <name evidence="3" type="ORF">GNP95_00520</name>
</gene>
<dbReference type="NCBIfam" id="NF033223">
    <property type="entry name" value="YHYH_alt"/>
    <property type="match status" value="1"/>
</dbReference>
<dbReference type="AlphaFoldDB" id="A0A7X2YX52"/>
<proteinExistence type="predicted"/>
<dbReference type="Pfam" id="PF07833">
    <property type="entry name" value="Cu_amine_oxidN1"/>
    <property type="match status" value="1"/>
</dbReference>
<dbReference type="Gene3D" id="3.30.457.10">
    <property type="entry name" value="Copper amine oxidase-like, N-terminal domain"/>
    <property type="match status" value="1"/>
</dbReference>
<dbReference type="EMBL" id="WNZW01000001">
    <property type="protein sequence ID" value="MUG43501.1"/>
    <property type="molecule type" value="Genomic_DNA"/>
</dbReference>
<sequence length="227" mass="23984">MYLLGSIIILQGGCTMKKIVALVVSLALLLSVQTAALAHSGRTDANGGHNCSEKSKQKGLCTGYHYHNSGTTNSGSKSTSTKSSSTSTTKNASTKSSANSKKTTSKKGYATVDITLIVNGSIVPLDQKAVIVNETVLIPLKNMFDALGATLEWDQSTKKITAYKGDTTVELTVDSTAARKQDKALTLQAKPIVINGYTMVPARFAAESFDAVVEWDSQSSTITITTP</sequence>
<name>A0A7X2YX52_9BACL</name>
<dbReference type="Proteomes" id="UP000447876">
    <property type="component" value="Unassembled WGS sequence"/>
</dbReference>
<dbReference type="InterPro" id="IPR036582">
    <property type="entry name" value="Mao_N_sf"/>
</dbReference>
<evidence type="ECO:0000313" key="4">
    <source>
        <dbReference type="Proteomes" id="UP000447876"/>
    </source>
</evidence>